<reference evidence="1" key="1">
    <citation type="submission" date="2021-12" db="EMBL/GenBank/DDBJ databases">
        <title>Discovery of the Pendulisporaceae a myxobacterial family with distinct sporulation behavior and unique specialized metabolism.</title>
        <authorList>
            <person name="Garcia R."/>
            <person name="Popoff A."/>
            <person name="Bader C.D."/>
            <person name="Loehr J."/>
            <person name="Walesch S."/>
            <person name="Walt C."/>
            <person name="Boldt J."/>
            <person name="Bunk B."/>
            <person name="Haeckl F.J.F.P.J."/>
            <person name="Gunesch A.P."/>
            <person name="Birkelbach J."/>
            <person name="Nuebel U."/>
            <person name="Pietschmann T."/>
            <person name="Bach T."/>
            <person name="Mueller R."/>
        </authorList>
    </citation>
    <scope>NUCLEOTIDE SEQUENCE</scope>
    <source>
        <strain evidence="1">MSr11367</strain>
    </source>
</reference>
<protein>
    <submittedName>
        <fullName evidence="1">Uncharacterized protein</fullName>
    </submittedName>
</protein>
<accession>A0ABZ2LDJ3</accession>
<evidence type="ECO:0000313" key="2">
    <source>
        <dbReference type="Proteomes" id="UP001374803"/>
    </source>
</evidence>
<sequence length="146" mass="15683">MKMTTVYLRKTQFFVQSLSLSTDEVWIFSDPCFAFPETCDDAALGSAILAALDASRAGIPHPARDSKAHMGPLFQLAGITSWTTFARSAKSVQVTEEGGKIAVMGNTSDGPARGFDEDPTRQVILDRNAPPSDLGLAARRLLSAVH</sequence>
<dbReference type="InterPro" id="IPR037891">
    <property type="entry name" value="Cdil-like_sf"/>
</dbReference>
<name>A0ABZ2LDJ3_9BACT</name>
<organism evidence="1 2">
    <name type="scientific">Pendulispora rubella</name>
    <dbReference type="NCBI Taxonomy" id="2741070"/>
    <lineage>
        <taxon>Bacteria</taxon>
        <taxon>Pseudomonadati</taxon>
        <taxon>Myxococcota</taxon>
        <taxon>Myxococcia</taxon>
        <taxon>Myxococcales</taxon>
        <taxon>Sorangiineae</taxon>
        <taxon>Pendulisporaceae</taxon>
        <taxon>Pendulispora</taxon>
    </lineage>
</organism>
<dbReference type="Proteomes" id="UP001374803">
    <property type="component" value="Chromosome"/>
</dbReference>
<dbReference type="RefSeq" id="WP_394838680.1">
    <property type="nucleotide sequence ID" value="NZ_CP089929.1"/>
</dbReference>
<dbReference type="EMBL" id="CP089983">
    <property type="protein sequence ID" value="WXB09006.1"/>
    <property type="molecule type" value="Genomic_DNA"/>
</dbReference>
<gene>
    <name evidence="1" type="ORF">LVJ94_17455</name>
</gene>
<proteinExistence type="predicted"/>
<dbReference type="Gene3D" id="3.40.1590.10">
    <property type="entry name" value="NMB0488-like"/>
    <property type="match status" value="1"/>
</dbReference>
<keyword evidence="2" id="KW-1185">Reference proteome</keyword>
<dbReference type="SUPFAM" id="SSF160207">
    <property type="entry name" value="NMB0488-like"/>
    <property type="match status" value="1"/>
</dbReference>
<evidence type="ECO:0000313" key="1">
    <source>
        <dbReference type="EMBL" id="WXB09006.1"/>
    </source>
</evidence>